<organism evidence="8 9">
    <name type="scientific">Luteolibacter soli</name>
    <dbReference type="NCBI Taxonomy" id="3135280"/>
    <lineage>
        <taxon>Bacteria</taxon>
        <taxon>Pseudomonadati</taxon>
        <taxon>Verrucomicrobiota</taxon>
        <taxon>Verrucomicrobiia</taxon>
        <taxon>Verrucomicrobiales</taxon>
        <taxon>Verrucomicrobiaceae</taxon>
        <taxon>Luteolibacter</taxon>
    </lineage>
</organism>
<dbReference type="Proteomes" id="UP001371305">
    <property type="component" value="Unassembled WGS sequence"/>
</dbReference>
<dbReference type="PANTHER" id="PTHR43133">
    <property type="entry name" value="RNA POLYMERASE ECF-TYPE SIGMA FACTO"/>
    <property type="match status" value="1"/>
</dbReference>
<dbReference type="Gene3D" id="1.10.10.10">
    <property type="entry name" value="Winged helix-like DNA-binding domain superfamily/Winged helix DNA-binding domain"/>
    <property type="match status" value="1"/>
</dbReference>
<gene>
    <name evidence="8" type="ORF">WKV53_26920</name>
</gene>
<dbReference type="InterPro" id="IPR014284">
    <property type="entry name" value="RNA_pol_sigma-70_dom"/>
</dbReference>
<dbReference type="InterPro" id="IPR036388">
    <property type="entry name" value="WH-like_DNA-bd_sf"/>
</dbReference>
<name>A0ABU9B2C1_9BACT</name>
<dbReference type="InterPro" id="IPR013249">
    <property type="entry name" value="RNA_pol_sigma70_r4_t2"/>
</dbReference>
<evidence type="ECO:0000259" key="7">
    <source>
        <dbReference type="Pfam" id="PF08281"/>
    </source>
</evidence>
<comment type="similarity">
    <text evidence="1">Belongs to the sigma-70 factor family. ECF subfamily.</text>
</comment>
<dbReference type="Pfam" id="PF08281">
    <property type="entry name" value="Sigma70_r4_2"/>
    <property type="match status" value="1"/>
</dbReference>
<dbReference type="Pfam" id="PF04542">
    <property type="entry name" value="Sigma70_r2"/>
    <property type="match status" value="1"/>
</dbReference>
<dbReference type="EMBL" id="JBBUKT010000016">
    <property type="protein sequence ID" value="MEK7954179.1"/>
    <property type="molecule type" value="Genomic_DNA"/>
</dbReference>
<evidence type="ECO:0000256" key="4">
    <source>
        <dbReference type="ARBA" id="ARBA00023125"/>
    </source>
</evidence>
<evidence type="ECO:0000256" key="3">
    <source>
        <dbReference type="ARBA" id="ARBA00023082"/>
    </source>
</evidence>
<dbReference type="InterPro" id="IPR039425">
    <property type="entry name" value="RNA_pol_sigma-70-like"/>
</dbReference>
<keyword evidence="9" id="KW-1185">Reference proteome</keyword>
<dbReference type="RefSeq" id="WP_341407947.1">
    <property type="nucleotide sequence ID" value="NZ_JBBUKT010000016.1"/>
</dbReference>
<dbReference type="SUPFAM" id="SSF88659">
    <property type="entry name" value="Sigma3 and sigma4 domains of RNA polymerase sigma factors"/>
    <property type="match status" value="1"/>
</dbReference>
<dbReference type="SUPFAM" id="SSF88946">
    <property type="entry name" value="Sigma2 domain of RNA polymerase sigma factors"/>
    <property type="match status" value="1"/>
</dbReference>
<evidence type="ECO:0000256" key="2">
    <source>
        <dbReference type="ARBA" id="ARBA00023015"/>
    </source>
</evidence>
<evidence type="ECO:0000259" key="6">
    <source>
        <dbReference type="Pfam" id="PF04542"/>
    </source>
</evidence>
<keyword evidence="3" id="KW-0731">Sigma factor</keyword>
<accession>A0ABU9B2C1</accession>
<reference evidence="8 9" key="1">
    <citation type="submission" date="2024-04" db="EMBL/GenBank/DDBJ databases">
        <title>Luteolibacter sp. isolated from soil.</title>
        <authorList>
            <person name="An J."/>
        </authorList>
    </citation>
    <scope>NUCLEOTIDE SEQUENCE [LARGE SCALE GENOMIC DNA]</scope>
    <source>
        <strain evidence="8 9">Y139</strain>
    </source>
</reference>
<dbReference type="NCBIfam" id="TIGR02937">
    <property type="entry name" value="sigma70-ECF"/>
    <property type="match status" value="1"/>
</dbReference>
<feature type="domain" description="RNA polymerase sigma factor 70 region 4 type 2" evidence="7">
    <location>
        <begin position="118"/>
        <end position="168"/>
    </location>
</feature>
<keyword evidence="4" id="KW-0238">DNA-binding</keyword>
<protein>
    <submittedName>
        <fullName evidence="8">Sigma-70 family RNA polymerase sigma factor</fullName>
    </submittedName>
</protein>
<evidence type="ECO:0000313" key="9">
    <source>
        <dbReference type="Proteomes" id="UP001371305"/>
    </source>
</evidence>
<feature type="domain" description="RNA polymerase sigma-70 region 2" evidence="6">
    <location>
        <begin position="22"/>
        <end position="90"/>
    </location>
</feature>
<keyword evidence="5" id="KW-0804">Transcription</keyword>
<evidence type="ECO:0000256" key="5">
    <source>
        <dbReference type="ARBA" id="ARBA00023163"/>
    </source>
</evidence>
<sequence>MDDRSLLDRYLATRDESAFRELVSRHLDLVHTVARRVTGNDELARDAAQATFVKLARDAAKVPPTISLVAWLHRTSRCAAVDLVRSEDRRRKREQLAHQHMPMNATPEPEWERLAPVIDEAVDSLPAADRELVLAKYYGNETFAGIATRFGWTEANARKRASRSLEKLRHLLGKRDLTTTAVALATALPLHSVSPAPSSLTGAVLAAASKTAPAQTLGFNIAMTTAQKSAAAAAVVALLASGWTGHALGSASGREQQLSLSTGRPGSAASLVTAAVDRRPVEVDPATAFECLLAGEDRRTWAVVSRLDAKTMPVWMEKLHKLQASTPRASAEWERLTEIESALYFHWADADPQAAWKEVAAIPDSNDHSVSGHTKALVESVLAAWMRRSPDEAYNAAKDHPDHGYTARDMLILTWTPETLEENLAKHEDKRDDLLGWFCGSIVGDQAKREAVIKYLLQDPPPKEAAWGRKLFFRSWGYEDFLAAMARAEELKLPDMQRLLFQDNLPNNPITVMPWAISKGMAPGGPQWEQGYQQWLQVEPAEARAWFETQAPAWERDGHDSAVAGFFASELAIASLSAKSGKPDPAAEQAAAKRLSEFLSRWSAKDSAAELKWRNAASKETRDRLAETEASR</sequence>
<comment type="caution">
    <text evidence="8">The sequence shown here is derived from an EMBL/GenBank/DDBJ whole genome shotgun (WGS) entry which is preliminary data.</text>
</comment>
<dbReference type="InterPro" id="IPR013325">
    <property type="entry name" value="RNA_pol_sigma_r2"/>
</dbReference>
<dbReference type="PANTHER" id="PTHR43133:SF8">
    <property type="entry name" value="RNA POLYMERASE SIGMA FACTOR HI_1459-RELATED"/>
    <property type="match status" value="1"/>
</dbReference>
<evidence type="ECO:0000256" key="1">
    <source>
        <dbReference type="ARBA" id="ARBA00010641"/>
    </source>
</evidence>
<dbReference type="InterPro" id="IPR013324">
    <property type="entry name" value="RNA_pol_sigma_r3/r4-like"/>
</dbReference>
<evidence type="ECO:0000313" key="8">
    <source>
        <dbReference type="EMBL" id="MEK7954179.1"/>
    </source>
</evidence>
<proteinExistence type="inferred from homology"/>
<keyword evidence="2" id="KW-0805">Transcription regulation</keyword>
<dbReference type="InterPro" id="IPR007627">
    <property type="entry name" value="RNA_pol_sigma70_r2"/>
</dbReference>
<dbReference type="Gene3D" id="1.10.1740.10">
    <property type="match status" value="1"/>
</dbReference>